<evidence type="ECO:0000313" key="2">
    <source>
        <dbReference type="EMBL" id="RUR83710.1"/>
    </source>
</evidence>
<keyword evidence="3" id="KW-1185">Reference proteome</keyword>
<gene>
    <name evidence="2" type="ORF">PCC6912_19530</name>
</gene>
<accession>A0A3S5K293</accession>
<reference evidence="2 3" key="1">
    <citation type="journal article" date="2019" name="Genome Biol. Evol.">
        <title>Day and night: Metabolic profiles and evolutionary relationships of six axenic non-marine cyanobacteria.</title>
        <authorList>
            <person name="Will S.E."/>
            <person name="Henke P."/>
            <person name="Boedeker C."/>
            <person name="Huang S."/>
            <person name="Brinkmann H."/>
            <person name="Rohde M."/>
            <person name="Jarek M."/>
            <person name="Friedl T."/>
            <person name="Seufert S."/>
            <person name="Schumacher M."/>
            <person name="Overmann J."/>
            <person name="Neumann-Schaal M."/>
            <person name="Petersen J."/>
        </authorList>
    </citation>
    <scope>NUCLEOTIDE SEQUENCE [LARGE SCALE GENOMIC DNA]</scope>
    <source>
        <strain evidence="2 3">PCC 6912</strain>
    </source>
</reference>
<comment type="caution">
    <text evidence="2">The sequence shown here is derived from an EMBL/GenBank/DDBJ whole genome shotgun (WGS) entry which is preliminary data.</text>
</comment>
<organism evidence="2 3">
    <name type="scientific">Chlorogloeopsis fritschii PCC 6912</name>
    <dbReference type="NCBI Taxonomy" id="211165"/>
    <lineage>
        <taxon>Bacteria</taxon>
        <taxon>Bacillati</taxon>
        <taxon>Cyanobacteriota</taxon>
        <taxon>Cyanophyceae</taxon>
        <taxon>Nostocales</taxon>
        <taxon>Chlorogloeopsidaceae</taxon>
        <taxon>Chlorogloeopsis</taxon>
    </lineage>
</organism>
<dbReference type="AlphaFoldDB" id="A0A3S5K293"/>
<keyword evidence="1" id="KW-0812">Transmembrane</keyword>
<sequence length="61" mass="6748">MNTISIVGQRAKQVTLSVPGQASLLTGLVMLILWTVYFSPYPPVHDTFHKLRHGTESVACH</sequence>
<evidence type="ECO:0000313" key="3">
    <source>
        <dbReference type="Proteomes" id="UP000268857"/>
    </source>
</evidence>
<evidence type="ECO:0000256" key="1">
    <source>
        <dbReference type="SAM" id="Phobius"/>
    </source>
</evidence>
<proteinExistence type="predicted"/>
<dbReference type="Proteomes" id="UP000268857">
    <property type="component" value="Unassembled WGS sequence"/>
</dbReference>
<dbReference type="EMBL" id="RSCJ01000006">
    <property type="protein sequence ID" value="RUR83710.1"/>
    <property type="molecule type" value="Genomic_DNA"/>
</dbReference>
<dbReference type="RefSeq" id="WP_071588477.1">
    <property type="nucleotide sequence ID" value="NZ_AJLN01000017.1"/>
</dbReference>
<feature type="transmembrane region" description="Helical" evidence="1">
    <location>
        <begin position="21"/>
        <end position="39"/>
    </location>
</feature>
<keyword evidence="1" id="KW-1133">Transmembrane helix</keyword>
<dbReference type="OrthoDB" id="2627906at2"/>
<keyword evidence="1" id="KW-0472">Membrane</keyword>
<name>A0A3S5K293_CHLFR</name>
<protein>
    <recommendedName>
        <fullName evidence="4">Cobalt transporter</fullName>
    </recommendedName>
</protein>
<evidence type="ECO:0008006" key="4">
    <source>
        <dbReference type="Google" id="ProtNLM"/>
    </source>
</evidence>